<comment type="similarity">
    <text evidence="7">Belongs to the WD repeat KATNB1 family.</text>
</comment>
<dbReference type="PaxDb" id="65489-OBART04G29700.1"/>
<keyword evidence="6 7" id="KW-0206">Cytoskeleton</keyword>
<proteinExistence type="inferred from homology"/>
<evidence type="ECO:0000256" key="7">
    <source>
        <dbReference type="HAMAP-Rule" id="MF_03022"/>
    </source>
</evidence>
<evidence type="ECO:0000256" key="2">
    <source>
        <dbReference type="ARBA" id="ARBA00022490"/>
    </source>
</evidence>
<evidence type="ECO:0000259" key="10">
    <source>
        <dbReference type="Pfam" id="PF13925"/>
    </source>
</evidence>
<comment type="subcellular location">
    <subcellularLocation>
        <location evidence="1 7">Cytoplasm</location>
        <location evidence="1 7">Cytoskeleton</location>
    </subcellularLocation>
</comment>
<evidence type="ECO:0000313" key="11">
    <source>
        <dbReference type="EnsemblPlants" id="OBART04G29700.1"/>
    </source>
</evidence>
<dbReference type="InterPro" id="IPR001680">
    <property type="entry name" value="WD40_rpt"/>
</dbReference>
<dbReference type="PROSITE" id="PS50294">
    <property type="entry name" value="WD_REPEATS_REGION"/>
    <property type="match status" value="5"/>
</dbReference>
<feature type="compositionally biased region" description="Basic and acidic residues" evidence="9">
    <location>
        <begin position="456"/>
        <end position="469"/>
    </location>
</feature>
<evidence type="ECO:0000256" key="8">
    <source>
        <dbReference type="PROSITE-ProRule" id="PRU00221"/>
    </source>
</evidence>
<feature type="repeat" description="WD" evidence="8">
    <location>
        <begin position="141"/>
        <end position="182"/>
    </location>
</feature>
<dbReference type="PROSITE" id="PS00678">
    <property type="entry name" value="WD_REPEATS_1"/>
    <property type="match status" value="2"/>
</dbReference>
<dbReference type="EnsemblPlants" id="OBART04G29700.1">
    <property type="protein sequence ID" value="OBART04G29700.1"/>
    <property type="gene ID" value="OBART04G29700"/>
</dbReference>
<dbReference type="SUPFAM" id="SSF50978">
    <property type="entry name" value="WD40 repeat-like"/>
    <property type="match status" value="1"/>
</dbReference>
<dbReference type="InterPro" id="IPR020472">
    <property type="entry name" value="WD40_PAC1"/>
</dbReference>
<dbReference type="AlphaFoldDB" id="A0A0D3G1Q9"/>
<feature type="repeat" description="WD" evidence="8">
    <location>
        <begin position="14"/>
        <end position="56"/>
    </location>
</feature>
<dbReference type="HOGENOM" id="CLU_007811_0_0_1"/>
<dbReference type="SMART" id="SM00320">
    <property type="entry name" value="WD40"/>
    <property type="match status" value="6"/>
</dbReference>
<keyword evidence="4 7" id="KW-0493">Microtubule</keyword>
<evidence type="ECO:0000256" key="9">
    <source>
        <dbReference type="SAM" id="MobiDB-lite"/>
    </source>
</evidence>
<dbReference type="GO" id="GO:0008017">
    <property type="term" value="F:microtubule binding"/>
    <property type="evidence" value="ECO:0007669"/>
    <property type="project" value="UniProtKB-UniRule"/>
</dbReference>
<feature type="repeat" description="WD" evidence="8">
    <location>
        <begin position="99"/>
        <end position="140"/>
    </location>
</feature>
<evidence type="ECO:0000256" key="1">
    <source>
        <dbReference type="ARBA" id="ARBA00004245"/>
    </source>
</evidence>
<dbReference type="eggNOG" id="KOG0267">
    <property type="taxonomic scope" value="Eukaryota"/>
</dbReference>
<feature type="region of interest" description="Disordered" evidence="9">
    <location>
        <begin position="444"/>
        <end position="530"/>
    </location>
</feature>
<keyword evidence="2 7" id="KW-0963">Cytoplasm</keyword>
<dbReference type="GO" id="GO:0051013">
    <property type="term" value="P:microtubule severing"/>
    <property type="evidence" value="ECO:0007669"/>
    <property type="project" value="UniProtKB-UniRule"/>
</dbReference>
<dbReference type="InterPro" id="IPR015943">
    <property type="entry name" value="WD40/YVTN_repeat-like_dom_sf"/>
</dbReference>
<evidence type="ECO:0000313" key="12">
    <source>
        <dbReference type="Proteomes" id="UP000026960"/>
    </source>
</evidence>
<feature type="compositionally biased region" description="Polar residues" evidence="9">
    <location>
        <begin position="648"/>
        <end position="674"/>
    </location>
</feature>
<dbReference type="InterPro" id="IPR028021">
    <property type="entry name" value="Katanin_C-terminal"/>
</dbReference>
<feature type="compositionally biased region" description="Polar residues" evidence="9">
    <location>
        <begin position="319"/>
        <end position="339"/>
    </location>
</feature>
<feature type="domain" description="Katanin p80 subunit C-terminal" evidence="10">
    <location>
        <begin position="707"/>
        <end position="864"/>
    </location>
</feature>
<dbReference type="HAMAP" id="MF_03022">
    <property type="entry name" value="Katanin_p80_B1"/>
    <property type="match status" value="1"/>
</dbReference>
<sequence>MTTNTKRAYKLQEFVAHSSNVNCLKIGRKTSRVLVTGGDDHKVNLWAIGKPNSILSLSGHTSAVESVNFDSTEVFVAAGAASGTIKLWDLEEAKIVRTLTGHRSNCMSVDFHPFGEFFASGSLDTNLKIWDIRRKGCIHTYKGHTRGVNAIRFTPDGRWVVSGGEDNVVKLWDLTAGKLLHDFKCHEGQIQCIDFHPHEFLLATGSSDKTVKFWDLETFELIGSTGPETTGVRSMTFNPDGRSLLCGLHESLKVFSWEPIRCHDTVDVGWSRLSDLNVHEGKLLGCSFNQSCVGIWVVDLTRLEPYATASGLVPVTPQRAGNGSSTKTVGNSTFASSGTNLKRGSLKSNNSSSLQNFSKIDVVPVIIPRTSSGPELATDSRSDAADVGPVLSKSGRRIEIANDSRKESSDVAAAVVPRTNSRTEMASDSAPVVGPRANLRMEVSADSAPIVPKSGRRLESSVESRKESTDVASAAAPKTSSRMEVAPDSAPLLSKAGRRVESATDSRKESADVAPVVPRTTSRMEMAPDSRREISAGRMSPFRVQSRYSELRKLNNAKADADKVDAGSKNSEADDFTCQIYLPRRNGVVQSGISEETREDAKPGVIDRMGFPSSAEPNTHRSENYVSRMRKPRDNCYIEVSRAGRTRPTASNWESRDQSPGNEEPTTSNSSSMAPTGRLYSSRGSSQAAETPTIASDEDVLSVLMEQHELFLSSTRSRLTKLQIVHQMWQRNDIRGIIAAMEKMSDHAVSADVASVLMEKSETITLDLCTVILPVLTDLLESKTDRHLGVSLELLVKLVRTFGSVIHSTVSAGPSSVGVDLQAEQRRERCNLCFIELEKVKNKLPFLSRRKGAVANTAQELSLVFQEVM</sequence>
<dbReference type="GO" id="GO:0008352">
    <property type="term" value="C:katanin complex"/>
    <property type="evidence" value="ECO:0007669"/>
    <property type="project" value="InterPro"/>
</dbReference>
<dbReference type="PROSITE" id="PS50082">
    <property type="entry name" value="WD_REPEATS_2"/>
    <property type="match status" value="5"/>
</dbReference>
<dbReference type="Pfam" id="PF00400">
    <property type="entry name" value="WD40"/>
    <property type="match status" value="5"/>
</dbReference>
<feature type="repeat" description="WD" evidence="8">
    <location>
        <begin position="57"/>
        <end position="98"/>
    </location>
</feature>
<feature type="compositionally biased region" description="Polar residues" evidence="9">
    <location>
        <begin position="682"/>
        <end position="694"/>
    </location>
</feature>
<dbReference type="PANTHER" id="PTHR19845:SF0">
    <property type="entry name" value="KATANIN P80 WD40 REPEAT-CONTAINING SUBUNIT B1"/>
    <property type="match status" value="1"/>
</dbReference>
<dbReference type="CDD" id="cd00200">
    <property type="entry name" value="WD40"/>
    <property type="match status" value="1"/>
</dbReference>
<name>A0A0D3G1Q9_9ORYZ</name>
<keyword evidence="12" id="KW-1185">Reference proteome</keyword>
<dbReference type="GO" id="GO:0005874">
    <property type="term" value="C:microtubule"/>
    <property type="evidence" value="ECO:0007669"/>
    <property type="project" value="UniProtKB-KW"/>
</dbReference>
<feature type="region of interest" description="Disordered" evidence="9">
    <location>
        <begin position="318"/>
        <end position="348"/>
    </location>
</feature>
<feature type="region of interest" description="Disordered" evidence="9">
    <location>
        <begin position="592"/>
        <end position="694"/>
    </location>
</feature>
<evidence type="ECO:0000256" key="5">
    <source>
        <dbReference type="ARBA" id="ARBA00022737"/>
    </source>
</evidence>
<dbReference type="PRINTS" id="PR00320">
    <property type="entry name" value="GPROTEINBRPT"/>
</dbReference>
<evidence type="ECO:0000256" key="6">
    <source>
        <dbReference type="ARBA" id="ARBA00023212"/>
    </source>
</evidence>
<evidence type="ECO:0000256" key="3">
    <source>
        <dbReference type="ARBA" id="ARBA00022574"/>
    </source>
</evidence>
<dbReference type="FunFam" id="2.130.10.10:FF:000192">
    <property type="entry name" value="Katanin p80 WD40 repeat-containing subunit B1 homolog"/>
    <property type="match status" value="1"/>
</dbReference>
<dbReference type="Gene3D" id="2.130.10.10">
    <property type="entry name" value="YVTN repeat-like/Quinoprotein amine dehydrogenase"/>
    <property type="match status" value="2"/>
</dbReference>
<reference evidence="11" key="1">
    <citation type="journal article" date="2009" name="Rice">
        <title>De Novo Next Generation Sequencing of Plant Genomes.</title>
        <authorList>
            <person name="Rounsley S."/>
            <person name="Marri P.R."/>
            <person name="Yu Y."/>
            <person name="He R."/>
            <person name="Sisneros N."/>
            <person name="Goicoechea J.L."/>
            <person name="Lee S.J."/>
            <person name="Angelova A."/>
            <person name="Kudrna D."/>
            <person name="Luo M."/>
            <person name="Affourtit J."/>
            <person name="Desany B."/>
            <person name="Knight J."/>
            <person name="Niazi F."/>
            <person name="Egholm M."/>
            <person name="Wing R.A."/>
        </authorList>
    </citation>
    <scope>NUCLEOTIDE SEQUENCE [LARGE SCALE GENOMIC DNA]</scope>
    <source>
        <strain evidence="11">cv. IRGC 105608</strain>
    </source>
</reference>
<organism evidence="11">
    <name type="scientific">Oryza barthii</name>
    <dbReference type="NCBI Taxonomy" id="65489"/>
    <lineage>
        <taxon>Eukaryota</taxon>
        <taxon>Viridiplantae</taxon>
        <taxon>Streptophyta</taxon>
        <taxon>Embryophyta</taxon>
        <taxon>Tracheophyta</taxon>
        <taxon>Spermatophyta</taxon>
        <taxon>Magnoliopsida</taxon>
        <taxon>Liliopsida</taxon>
        <taxon>Poales</taxon>
        <taxon>Poaceae</taxon>
        <taxon>BOP clade</taxon>
        <taxon>Oryzoideae</taxon>
        <taxon>Oryzeae</taxon>
        <taxon>Oryzinae</taxon>
        <taxon>Oryza</taxon>
    </lineage>
</organism>
<keyword evidence="5" id="KW-0677">Repeat</keyword>
<feature type="compositionally biased region" description="Basic and acidic residues" evidence="9">
    <location>
        <begin position="498"/>
        <end position="511"/>
    </location>
</feature>
<feature type="repeat" description="WD" evidence="8">
    <location>
        <begin position="183"/>
        <end position="224"/>
    </location>
</feature>
<dbReference type="InterPro" id="IPR019775">
    <property type="entry name" value="WD40_repeat_CS"/>
</dbReference>
<accession>A0A0D3G1Q9</accession>
<dbReference type="Gramene" id="OBART04G29700.1">
    <property type="protein sequence ID" value="OBART04G29700.1"/>
    <property type="gene ID" value="OBART04G29700"/>
</dbReference>
<keyword evidence="3 8" id="KW-0853">WD repeat</keyword>
<dbReference type="PANTHER" id="PTHR19845">
    <property type="entry name" value="KATANIN P80 SUBUNIT"/>
    <property type="match status" value="1"/>
</dbReference>
<dbReference type="Proteomes" id="UP000026960">
    <property type="component" value="Chromosome 4"/>
</dbReference>
<dbReference type="InterPro" id="IPR036322">
    <property type="entry name" value="WD40_repeat_dom_sf"/>
</dbReference>
<evidence type="ECO:0000256" key="4">
    <source>
        <dbReference type="ARBA" id="ARBA00022701"/>
    </source>
</evidence>
<comment type="function">
    <text evidence="7">May participate in a complex which severs microtubules in an ATP-dependent manner. Microtubule severing may promote rapid reorganization of cellular microtubule arrays.</text>
</comment>
<dbReference type="FunFam" id="2.130.10.10:FF:000553">
    <property type="entry name" value="Katanin p80 WD40 repeat-containing subunit B1 homolog"/>
    <property type="match status" value="1"/>
</dbReference>
<dbReference type="GO" id="GO:0007019">
    <property type="term" value="P:microtubule depolymerization"/>
    <property type="evidence" value="ECO:0007669"/>
    <property type="project" value="TreeGrafter"/>
</dbReference>
<dbReference type="STRING" id="65489.A0A0D3G1Q9"/>
<dbReference type="GO" id="GO:0005737">
    <property type="term" value="C:cytoplasm"/>
    <property type="evidence" value="ECO:0007669"/>
    <property type="project" value="UniProtKB-UniRule"/>
</dbReference>
<dbReference type="InterPro" id="IPR026962">
    <property type="entry name" value="KTNB1"/>
</dbReference>
<reference evidence="11" key="2">
    <citation type="submission" date="2015-03" db="UniProtKB">
        <authorList>
            <consortium name="EnsemblPlants"/>
        </authorList>
    </citation>
    <scope>IDENTIFICATION</scope>
</reference>
<protein>
    <recommendedName>
        <fullName evidence="7">Katanin p80 WD40 repeat-containing subunit B1 homolog</fullName>
    </recommendedName>
</protein>
<dbReference type="Pfam" id="PF13925">
    <property type="entry name" value="Katanin_con80"/>
    <property type="match status" value="1"/>
</dbReference>